<evidence type="ECO:0000256" key="1">
    <source>
        <dbReference type="SAM" id="MobiDB-lite"/>
    </source>
</evidence>
<name>A0A699S4X8_TANCI</name>
<reference evidence="2" key="1">
    <citation type="journal article" date="2019" name="Sci. Rep.">
        <title>Draft genome of Tanacetum cinerariifolium, the natural source of mosquito coil.</title>
        <authorList>
            <person name="Yamashiro T."/>
            <person name="Shiraishi A."/>
            <person name="Satake H."/>
            <person name="Nakayama K."/>
        </authorList>
    </citation>
    <scope>NUCLEOTIDE SEQUENCE</scope>
</reference>
<dbReference type="AlphaFoldDB" id="A0A699S4X8"/>
<evidence type="ECO:0000313" key="2">
    <source>
        <dbReference type="EMBL" id="GFC92482.1"/>
    </source>
</evidence>
<sequence length="143" mass="15391">MGQPHAGIAPVGGKVMRWLGIATLQQAANTADGRRQYTLVLALQQQGVMPNQVKSISPPLSWGSCSGSRPPRRSKVPGASLALPLQHQPRSVRSLIHRVARPQVNPVPARIATYGYLAADAQLPVDDDHMRCGFGEEEGIEPE</sequence>
<comment type="caution">
    <text evidence="2">The sequence shown here is derived from an EMBL/GenBank/DDBJ whole genome shotgun (WGS) entry which is preliminary data.</text>
</comment>
<proteinExistence type="predicted"/>
<feature type="region of interest" description="Disordered" evidence="1">
    <location>
        <begin position="53"/>
        <end position="82"/>
    </location>
</feature>
<accession>A0A699S4X8</accession>
<gene>
    <name evidence="2" type="ORF">Tci_864452</name>
</gene>
<dbReference type="EMBL" id="BKCJ011137813">
    <property type="protein sequence ID" value="GFC92482.1"/>
    <property type="molecule type" value="Genomic_DNA"/>
</dbReference>
<protein>
    <submittedName>
        <fullName evidence="2">Uncharacterized protein</fullName>
    </submittedName>
</protein>
<organism evidence="2">
    <name type="scientific">Tanacetum cinerariifolium</name>
    <name type="common">Dalmatian daisy</name>
    <name type="synonym">Chrysanthemum cinerariifolium</name>
    <dbReference type="NCBI Taxonomy" id="118510"/>
    <lineage>
        <taxon>Eukaryota</taxon>
        <taxon>Viridiplantae</taxon>
        <taxon>Streptophyta</taxon>
        <taxon>Embryophyta</taxon>
        <taxon>Tracheophyta</taxon>
        <taxon>Spermatophyta</taxon>
        <taxon>Magnoliopsida</taxon>
        <taxon>eudicotyledons</taxon>
        <taxon>Gunneridae</taxon>
        <taxon>Pentapetalae</taxon>
        <taxon>asterids</taxon>
        <taxon>campanulids</taxon>
        <taxon>Asterales</taxon>
        <taxon>Asteraceae</taxon>
        <taxon>Asteroideae</taxon>
        <taxon>Anthemideae</taxon>
        <taxon>Anthemidinae</taxon>
        <taxon>Tanacetum</taxon>
    </lineage>
</organism>